<sequence length="310" mass="35065">MSDSEQWSDYEVEEETLNEHQLAAMSDSDYDSEEEREAELELAALKSIREGKKIKKITFENDAISALIKEINPDTLPWIERCSITSSTPVTVKDPSNDIEIELAIYQQALEAAQLGKKKVLAAGHAFTRPADYFAEMVKTDEDMEKIRARLLQEHKSIQLSEEAKKQRELKKFGKKVQNEKLRERIDKKRDTLNNIELLKKKRKSTENADTFDNDFDVAIGEDYTGTQKPKQINKKSGKPLPNPKRRAKNDRYGNGGSKRGIKRNTADSISDMSGVNSRNSGFNKRGKGGGSSRGGKKPRLGKSRRMNSK</sequence>
<evidence type="ECO:0000256" key="3">
    <source>
        <dbReference type="ARBA" id="ARBA00022517"/>
    </source>
</evidence>
<keyword evidence="3" id="KW-0690">Ribosome biogenesis</keyword>
<protein>
    <submittedName>
        <fullName evidence="8">Putative rRNA-processing protein ebp2</fullName>
    </submittedName>
</protein>
<keyword evidence="5" id="KW-0539">Nucleus</keyword>
<evidence type="ECO:0000256" key="7">
    <source>
        <dbReference type="SAM" id="MobiDB-lite"/>
    </source>
</evidence>
<dbReference type="GO" id="GO:0030687">
    <property type="term" value="C:preribosome, large subunit precursor"/>
    <property type="evidence" value="ECO:0007669"/>
    <property type="project" value="TreeGrafter"/>
</dbReference>
<comment type="similarity">
    <text evidence="2">Belongs to the EBP2 family.</text>
</comment>
<evidence type="ECO:0000313" key="9">
    <source>
        <dbReference type="Proteomes" id="UP000187283"/>
    </source>
</evidence>
<dbReference type="Pfam" id="PF05890">
    <property type="entry name" value="Ebp2"/>
    <property type="match status" value="1"/>
</dbReference>
<proteinExistence type="inferred from homology"/>
<dbReference type="EMBL" id="LSSN01000331">
    <property type="protein sequence ID" value="OMJ24493.1"/>
    <property type="molecule type" value="Genomic_DNA"/>
</dbReference>
<gene>
    <name evidence="8" type="ORF">AYI70_g1544</name>
</gene>
<dbReference type="Proteomes" id="UP000187283">
    <property type="component" value="Unassembled WGS sequence"/>
</dbReference>
<dbReference type="GO" id="GO:0042273">
    <property type="term" value="P:ribosomal large subunit biogenesis"/>
    <property type="evidence" value="ECO:0007669"/>
    <property type="project" value="TreeGrafter"/>
</dbReference>
<dbReference type="AlphaFoldDB" id="A0A1R1YC64"/>
<comment type="caution">
    <text evidence="8">The sequence shown here is derived from an EMBL/GenBank/DDBJ whole genome shotgun (WGS) entry which is preliminary data.</text>
</comment>
<dbReference type="PANTHER" id="PTHR13028:SF0">
    <property type="entry name" value="RRNA-PROCESSING PROTEIN EBP2-RELATED"/>
    <property type="match status" value="1"/>
</dbReference>
<name>A0A1R1YC64_9FUNG</name>
<feature type="compositionally biased region" description="Polar residues" evidence="7">
    <location>
        <begin position="267"/>
        <end position="283"/>
    </location>
</feature>
<keyword evidence="4 6" id="KW-0175">Coiled coil</keyword>
<evidence type="ECO:0000256" key="6">
    <source>
        <dbReference type="SAM" id="Coils"/>
    </source>
</evidence>
<evidence type="ECO:0000256" key="2">
    <source>
        <dbReference type="ARBA" id="ARBA00007336"/>
    </source>
</evidence>
<evidence type="ECO:0000313" key="8">
    <source>
        <dbReference type="EMBL" id="OMJ24493.1"/>
    </source>
</evidence>
<reference evidence="8 9" key="1">
    <citation type="submission" date="2017-01" db="EMBL/GenBank/DDBJ databases">
        <authorList>
            <person name="Mah S.A."/>
            <person name="Swanson W.J."/>
            <person name="Moy G.W."/>
            <person name="Vacquier V.D."/>
        </authorList>
    </citation>
    <scope>NUCLEOTIDE SEQUENCE [LARGE SCALE GENOMIC DNA]</scope>
    <source>
        <strain evidence="8 9">GSMNP</strain>
    </source>
</reference>
<feature type="compositionally biased region" description="Basic residues" evidence="7">
    <location>
        <begin position="232"/>
        <end position="249"/>
    </location>
</feature>
<organism evidence="8 9">
    <name type="scientific">Smittium culicis</name>
    <dbReference type="NCBI Taxonomy" id="133412"/>
    <lineage>
        <taxon>Eukaryota</taxon>
        <taxon>Fungi</taxon>
        <taxon>Fungi incertae sedis</taxon>
        <taxon>Zoopagomycota</taxon>
        <taxon>Kickxellomycotina</taxon>
        <taxon>Harpellomycetes</taxon>
        <taxon>Harpellales</taxon>
        <taxon>Legeriomycetaceae</taxon>
        <taxon>Smittium</taxon>
    </lineage>
</organism>
<evidence type="ECO:0000256" key="5">
    <source>
        <dbReference type="ARBA" id="ARBA00023242"/>
    </source>
</evidence>
<feature type="compositionally biased region" description="Acidic residues" evidence="7">
    <location>
        <begin position="1"/>
        <end position="16"/>
    </location>
</feature>
<dbReference type="STRING" id="133412.A0A1R1YC64"/>
<feature type="region of interest" description="Disordered" evidence="7">
    <location>
        <begin position="1"/>
        <end position="35"/>
    </location>
</feature>
<dbReference type="PANTHER" id="PTHR13028">
    <property type="entry name" value="RRNA PROCESSING PROTEIN EBNA1-BINDING PROTEIN-RELATED"/>
    <property type="match status" value="1"/>
</dbReference>
<feature type="coiled-coil region" evidence="6">
    <location>
        <begin position="179"/>
        <end position="209"/>
    </location>
</feature>
<evidence type="ECO:0000256" key="4">
    <source>
        <dbReference type="ARBA" id="ARBA00023054"/>
    </source>
</evidence>
<feature type="region of interest" description="Disordered" evidence="7">
    <location>
        <begin position="223"/>
        <end position="310"/>
    </location>
</feature>
<dbReference type="GO" id="GO:0006364">
    <property type="term" value="P:rRNA processing"/>
    <property type="evidence" value="ECO:0007669"/>
    <property type="project" value="TreeGrafter"/>
</dbReference>
<dbReference type="GO" id="GO:0005730">
    <property type="term" value="C:nucleolus"/>
    <property type="evidence" value="ECO:0007669"/>
    <property type="project" value="UniProtKB-SubCell"/>
</dbReference>
<accession>A0A1R1YC64</accession>
<feature type="compositionally biased region" description="Basic residues" evidence="7">
    <location>
        <begin position="295"/>
        <end position="310"/>
    </location>
</feature>
<evidence type="ECO:0000256" key="1">
    <source>
        <dbReference type="ARBA" id="ARBA00004604"/>
    </source>
</evidence>
<dbReference type="OrthoDB" id="443772at2759"/>
<dbReference type="InterPro" id="IPR008610">
    <property type="entry name" value="Ebp2"/>
</dbReference>
<keyword evidence="9" id="KW-1185">Reference proteome</keyword>
<dbReference type="GO" id="GO:0034399">
    <property type="term" value="C:nuclear periphery"/>
    <property type="evidence" value="ECO:0007669"/>
    <property type="project" value="TreeGrafter"/>
</dbReference>
<comment type="subcellular location">
    <subcellularLocation>
        <location evidence="1">Nucleus</location>
        <location evidence="1">Nucleolus</location>
    </subcellularLocation>
</comment>